<dbReference type="Gene3D" id="3.80.10.10">
    <property type="entry name" value="Ribonuclease Inhibitor"/>
    <property type="match status" value="2"/>
</dbReference>
<protein>
    <recommendedName>
        <fullName evidence="1">F-box domain-containing protein</fullName>
    </recommendedName>
</protein>
<dbReference type="InterPro" id="IPR006553">
    <property type="entry name" value="Leu-rich_rpt_Cys-con_subtyp"/>
</dbReference>
<name>A0AAD4PFU1_9MUSC</name>
<organism evidence="2 3">
    <name type="scientific">Drosophila rubida</name>
    <dbReference type="NCBI Taxonomy" id="30044"/>
    <lineage>
        <taxon>Eukaryota</taxon>
        <taxon>Metazoa</taxon>
        <taxon>Ecdysozoa</taxon>
        <taxon>Arthropoda</taxon>
        <taxon>Hexapoda</taxon>
        <taxon>Insecta</taxon>
        <taxon>Pterygota</taxon>
        <taxon>Neoptera</taxon>
        <taxon>Endopterygota</taxon>
        <taxon>Diptera</taxon>
        <taxon>Brachycera</taxon>
        <taxon>Muscomorpha</taxon>
        <taxon>Ephydroidea</taxon>
        <taxon>Drosophilidae</taxon>
        <taxon>Drosophila</taxon>
    </lineage>
</organism>
<sequence>KDAVDTPIMRLNDDCLEYILRQLELPDRIHFARSCIRFRNVYQSVSPALDKSVNFHTFESMTAWDVRDFFHLSGKHVLHMEGIMPERHCKYACELLGKQCVNLQSMRVMANKLTKSCLCKMFAKLKNLESVELRGCGLSDDGLLAMGHLKKLKKIDLAHNDKLTGYNMSQLPRNLESLILTNCSGIKPELLAGACKSLKMLKELHLKGIINTSFKALVDGQCCNSLEVLAINCGDIERSEYKYIGQLPSLKKLILHSQSNNVFPVELLTGLVAHKQNQLEHFETRGSNCINSAMLVDIGKLSGLRTLYLPNNSAITDGQLESLFSLQNLEEINLKCSVNITDNGILRLLLACPKLQVLHLNDCTQVTDQLLKDIIFKLKHAQTTQRSLPIKL</sequence>
<feature type="domain" description="F-box" evidence="1">
    <location>
        <begin position="9"/>
        <end position="41"/>
    </location>
</feature>
<dbReference type="PANTHER" id="PTHR13318">
    <property type="entry name" value="PARTNER OF PAIRED, ISOFORM B-RELATED"/>
    <property type="match status" value="1"/>
</dbReference>
<evidence type="ECO:0000313" key="3">
    <source>
        <dbReference type="Proteomes" id="UP001200034"/>
    </source>
</evidence>
<accession>A0AAD4PFU1</accession>
<evidence type="ECO:0000313" key="2">
    <source>
        <dbReference type="EMBL" id="KAH8354943.1"/>
    </source>
</evidence>
<dbReference type="InterPro" id="IPR001611">
    <property type="entry name" value="Leu-rich_rpt"/>
</dbReference>
<dbReference type="InterPro" id="IPR032675">
    <property type="entry name" value="LRR_dom_sf"/>
</dbReference>
<dbReference type="Pfam" id="PF13516">
    <property type="entry name" value="LRR_6"/>
    <property type="match status" value="1"/>
</dbReference>
<dbReference type="GO" id="GO:0019005">
    <property type="term" value="C:SCF ubiquitin ligase complex"/>
    <property type="evidence" value="ECO:0007669"/>
    <property type="project" value="TreeGrafter"/>
</dbReference>
<evidence type="ECO:0000259" key="1">
    <source>
        <dbReference type="Pfam" id="PF00646"/>
    </source>
</evidence>
<dbReference type="SMART" id="SM00367">
    <property type="entry name" value="LRR_CC"/>
    <property type="match status" value="4"/>
</dbReference>
<comment type="caution">
    <text evidence="2">The sequence shown here is derived from an EMBL/GenBank/DDBJ whole genome shotgun (WGS) entry which is preliminary data.</text>
</comment>
<reference evidence="2" key="1">
    <citation type="journal article" date="2021" name="Mol. Ecol. Resour.">
        <title>Phylogenomic analyses of the genus Drosophila reveals genomic signals of climate adaptation.</title>
        <authorList>
            <person name="Li F."/>
            <person name="Rane R.V."/>
            <person name="Luria V."/>
            <person name="Xiong Z."/>
            <person name="Chen J."/>
            <person name="Li Z."/>
            <person name="Catullo R.A."/>
            <person name="Griffin P.C."/>
            <person name="Schiffer M."/>
            <person name="Pearce S."/>
            <person name="Lee S.F."/>
            <person name="McElroy K."/>
            <person name="Stocker A."/>
            <person name="Shirriffs J."/>
            <person name="Cockerell F."/>
            <person name="Coppin C."/>
            <person name="Sgro C.M."/>
            <person name="Karger A."/>
            <person name="Cain J.W."/>
            <person name="Weber J.A."/>
            <person name="Santpere G."/>
            <person name="Kirschner M.W."/>
            <person name="Hoffmann A.A."/>
            <person name="Oakeshott J.G."/>
            <person name="Zhang G."/>
        </authorList>
    </citation>
    <scope>NUCLEOTIDE SEQUENCE</scope>
    <source>
        <strain evidence="2">BGI-SZ-2011g</strain>
    </source>
</reference>
<dbReference type="SUPFAM" id="SSF52047">
    <property type="entry name" value="RNI-like"/>
    <property type="match status" value="1"/>
</dbReference>
<dbReference type="Proteomes" id="UP001200034">
    <property type="component" value="Unassembled WGS sequence"/>
</dbReference>
<dbReference type="InterPro" id="IPR001810">
    <property type="entry name" value="F-box_dom"/>
</dbReference>
<dbReference type="Pfam" id="PF00646">
    <property type="entry name" value="F-box"/>
    <property type="match status" value="1"/>
</dbReference>
<dbReference type="GO" id="GO:0031146">
    <property type="term" value="P:SCF-dependent proteasomal ubiquitin-dependent protein catabolic process"/>
    <property type="evidence" value="ECO:0007669"/>
    <property type="project" value="TreeGrafter"/>
</dbReference>
<proteinExistence type="predicted"/>
<dbReference type="EMBL" id="JAJJHW010003889">
    <property type="protein sequence ID" value="KAH8354943.1"/>
    <property type="molecule type" value="Genomic_DNA"/>
</dbReference>
<gene>
    <name evidence="2" type="ORF">KR093_002607</name>
</gene>
<keyword evidence="3" id="KW-1185">Reference proteome</keyword>
<dbReference type="AlphaFoldDB" id="A0AAD4PFU1"/>
<feature type="non-terminal residue" evidence="2">
    <location>
        <position position="392"/>
    </location>
</feature>
<feature type="non-terminal residue" evidence="2">
    <location>
        <position position="1"/>
    </location>
</feature>